<organism evidence="7 8">
    <name type="scientific">Heterorhabditis bacteriophora</name>
    <name type="common">Entomopathogenic nematode worm</name>
    <dbReference type="NCBI Taxonomy" id="37862"/>
    <lineage>
        <taxon>Eukaryota</taxon>
        <taxon>Metazoa</taxon>
        <taxon>Ecdysozoa</taxon>
        <taxon>Nematoda</taxon>
        <taxon>Chromadorea</taxon>
        <taxon>Rhabditida</taxon>
        <taxon>Rhabditina</taxon>
        <taxon>Rhabditomorpha</taxon>
        <taxon>Strongyloidea</taxon>
        <taxon>Heterorhabditidae</taxon>
        <taxon>Heterorhabditis</taxon>
    </lineage>
</organism>
<dbReference type="InterPro" id="IPR003656">
    <property type="entry name" value="Znf_BED"/>
</dbReference>
<feature type="domain" description="BED-type" evidence="6">
    <location>
        <begin position="204"/>
        <end position="257"/>
    </location>
</feature>
<reference evidence="8" key="1">
    <citation type="submission" date="2016-11" db="UniProtKB">
        <authorList>
            <consortium name="WormBaseParasite"/>
        </authorList>
    </citation>
    <scope>IDENTIFICATION</scope>
</reference>
<evidence type="ECO:0000313" key="8">
    <source>
        <dbReference type="WBParaSite" id="Hba_20498"/>
    </source>
</evidence>
<dbReference type="Proteomes" id="UP000095283">
    <property type="component" value="Unplaced"/>
</dbReference>
<keyword evidence="2 4" id="KW-0863">Zinc-finger</keyword>
<evidence type="ECO:0000256" key="5">
    <source>
        <dbReference type="SAM" id="MobiDB-lite"/>
    </source>
</evidence>
<dbReference type="AlphaFoldDB" id="A0A1I7XRQ4"/>
<dbReference type="GO" id="GO:0003677">
    <property type="term" value="F:DNA binding"/>
    <property type="evidence" value="ECO:0007669"/>
    <property type="project" value="InterPro"/>
</dbReference>
<protein>
    <submittedName>
        <fullName evidence="8">BED-type domain-containing protein</fullName>
    </submittedName>
</protein>
<dbReference type="GO" id="GO:0008270">
    <property type="term" value="F:zinc ion binding"/>
    <property type="evidence" value="ECO:0007669"/>
    <property type="project" value="UniProtKB-KW"/>
</dbReference>
<keyword evidence="7" id="KW-1185">Reference proteome</keyword>
<evidence type="ECO:0000256" key="4">
    <source>
        <dbReference type="PROSITE-ProRule" id="PRU00027"/>
    </source>
</evidence>
<evidence type="ECO:0000259" key="6">
    <source>
        <dbReference type="PROSITE" id="PS50808"/>
    </source>
</evidence>
<feature type="region of interest" description="Disordered" evidence="5">
    <location>
        <begin position="82"/>
        <end position="110"/>
    </location>
</feature>
<evidence type="ECO:0000256" key="2">
    <source>
        <dbReference type="ARBA" id="ARBA00022771"/>
    </source>
</evidence>
<dbReference type="WBParaSite" id="Hba_20498">
    <property type="protein sequence ID" value="Hba_20498"/>
    <property type="gene ID" value="Hba_20498"/>
</dbReference>
<proteinExistence type="predicted"/>
<sequence>MTSIVGGSSILHIANRLGGLKKDSIATDGWFKHISFFKLLNLLLCDILLSIGRLFNNFLNNVLYINSIHFFGIDSDRTFSATPPSGDVLSTPPSSERLTTPPSGDGLVTPPVEEMQREEMRLTLRLFKDKESYTTSPSTSNAQCAVNSRSDLSTAISQIQQQLATNHQMASSSQHVGLSGPSDILTMRDLLPGYSPWMRNAGRKKSHPVWDFFKDLKDTNGVGGVICLHCTWQGDDRSPNNLRTHLKKFHTVDVFSVSSGEKSVLIVSSISCFPGSAVGLVSLEPASLEPRWSDVLLWDPVYRLRVHLSVYTMDDCPSASTSVRIDDSVDVLALLKPSESMTETKKRHPINNPNLARNHPRYGIIIAC</sequence>
<keyword evidence="3" id="KW-0862">Zinc</keyword>
<name>A0A1I7XRQ4_HETBA</name>
<evidence type="ECO:0000313" key="7">
    <source>
        <dbReference type="Proteomes" id="UP000095283"/>
    </source>
</evidence>
<dbReference type="PROSITE" id="PS50808">
    <property type="entry name" value="ZF_BED"/>
    <property type="match status" value="1"/>
</dbReference>
<feature type="compositionally biased region" description="Polar residues" evidence="5">
    <location>
        <begin position="91"/>
        <end position="102"/>
    </location>
</feature>
<keyword evidence="1" id="KW-0479">Metal-binding</keyword>
<accession>A0A1I7XRQ4</accession>
<evidence type="ECO:0000256" key="1">
    <source>
        <dbReference type="ARBA" id="ARBA00022723"/>
    </source>
</evidence>
<evidence type="ECO:0000256" key="3">
    <source>
        <dbReference type="ARBA" id="ARBA00022833"/>
    </source>
</evidence>